<proteinExistence type="predicted"/>
<dbReference type="EMBL" id="CP021983">
    <property type="protein sequence ID" value="ASC71893.1"/>
    <property type="molecule type" value="Genomic_DNA"/>
</dbReference>
<sequence>MQHINSIDVSFHFARWPGDLTASLGILLRNPRNFTEDIRGGYLVLSSTAQAN</sequence>
<accession>A0A1Z3HNK7</accession>
<protein>
    <submittedName>
        <fullName evidence="1">Uncharacterized protein</fullName>
    </submittedName>
</protein>
<dbReference type="KEGG" id="hhg:XM38_028470"/>
<reference evidence="1 2" key="1">
    <citation type="journal article" date="2016" name="Biochim. Biophys. Acta">
        <title>Characterization of red-shifted phycobilisomes isolated from the chlorophyll f-containing cyanobacterium Halomicronema hongdechloris.</title>
        <authorList>
            <person name="Li Y."/>
            <person name="Lin Y."/>
            <person name="Garvey C.J."/>
            <person name="Birch D."/>
            <person name="Corkery R.W."/>
            <person name="Loughlin P.C."/>
            <person name="Scheer H."/>
            <person name="Willows R.D."/>
            <person name="Chen M."/>
        </authorList>
    </citation>
    <scope>NUCLEOTIDE SEQUENCE [LARGE SCALE GENOMIC DNA]</scope>
    <source>
        <strain evidence="1 2">C2206</strain>
    </source>
</reference>
<evidence type="ECO:0000313" key="2">
    <source>
        <dbReference type="Proteomes" id="UP000191901"/>
    </source>
</evidence>
<evidence type="ECO:0000313" key="1">
    <source>
        <dbReference type="EMBL" id="ASC71893.1"/>
    </source>
</evidence>
<name>A0A1Z3HNK7_9CYAN</name>
<gene>
    <name evidence="1" type="ORF">XM38_028470</name>
</gene>
<organism evidence="1 2">
    <name type="scientific">Halomicronema hongdechloris C2206</name>
    <dbReference type="NCBI Taxonomy" id="1641165"/>
    <lineage>
        <taxon>Bacteria</taxon>
        <taxon>Bacillati</taxon>
        <taxon>Cyanobacteriota</taxon>
        <taxon>Cyanophyceae</taxon>
        <taxon>Nodosilineales</taxon>
        <taxon>Nodosilineaceae</taxon>
        <taxon>Halomicronema</taxon>
    </lineage>
</organism>
<dbReference type="Proteomes" id="UP000191901">
    <property type="component" value="Chromosome"/>
</dbReference>
<dbReference type="AlphaFoldDB" id="A0A1Z3HNK7"/>
<keyword evidence="2" id="KW-1185">Reference proteome</keyword>